<proteinExistence type="predicted"/>
<evidence type="ECO:0000313" key="2">
    <source>
        <dbReference type="Proteomes" id="UP000828390"/>
    </source>
</evidence>
<reference evidence="1" key="2">
    <citation type="submission" date="2020-11" db="EMBL/GenBank/DDBJ databases">
        <authorList>
            <person name="McCartney M.A."/>
            <person name="Auch B."/>
            <person name="Kono T."/>
            <person name="Mallez S."/>
            <person name="Becker A."/>
            <person name="Gohl D.M."/>
            <person name="Silverstein K.A.T."/>
            <person name="Koren S."/>
            <person name="Bechman K.B."/>
            <person name="Herman A."/>
            <person name="Abrahante J.E."/>
            <person name="Garbe J."/>
        </authorList>
    </citation>
    <scope>NUCLEOTIDE SEQUENCE</scope>
    <source>
        <strain evidence="1">Duluth1</strain>
        <tissue evidence="1">Whole animal</tissue>
    </source>
</reference>
<protein>
    <submittedName>
        <fullName evidence="1">Uncharacterized protein</fullName>
    </submittedName>
</protein>
<evidence type="ECO:0000313" key="1">
    <source>
        <dbReference type="EMBL" id="KAH3836661.1"/>
    </source>
</evidence>
<sequence>MIHVLLISHKTTKQLRHTGTRTSVDWVDPYLHVHPCPAAFKSSAILCAIKRTTVIIQQKFKYIKHT</sequence>
<comment type="caution">
    <text evidence="1">The sequence shown here is derived from an EMBL/GenBank/DDBJ whole genome shotgun (WGS) entry which is preliminary data.</text>
</comment>
<gene>
    <name evidence="1" type="ORF">DPMN_110032</name>
</gene>
<dbReference type="Proteomes" id="UP000828390">
    <property type="component" value="Unassembled WGS sequence"/>
</dbReference>
<accession>A0A9D4KBN6</accession>
<organism evidence="1 2">
    <name type="scientific">Dreissena polymorpha</name>
    <name type="common">Zebra mussel</name>
    <name type="synonym">Mytilus polymorpha</name>
    <dbReference type="NCBI Taxonomy" id="45954"/>
    <lineage>
        <taxon>Eukaryota</taxon>
        <taxon>Metazoa</taxon>
        <taxon>Spiralia</taxon>
        <taxon>Lophotrochozoa</taxon>
        <taxon>Mollusca</taxon>
        <taxon>Bivalvia</taxon>
        <taxon>Autobranchia</taxon>
        <taxon>Heteroconchia</taxon>
        <taxon>Euheterodonta</taxon>
        <taxon>Imparidentia</taxon>
        <taxon>Neoheterodontei</taxon>
        <taxon>Myida</taxon>
        <taxon>Dreissenoidea</taxon>
        <taxon>Dreissenidae</taxon>
        <taxon>Dreissena</taxon>
    </lineage>
</organism>
<dbReference type="EMBL" id="JAIWYP010000004">
    <property type="protein sequence ID" value="KAH3836661.1"/>
    <property type="molecule type" value="Genomic_DNA"/>
</dbReference>
<dbReference type="AlphaFoldDB" id="A0A9D4KBN6"/>
<reference evidence="1" key="1">
    <citation type="journal article" date="2019" name="bioRxiv">
        <title>The Genome of the Zebra Mussel, Dreissena polymorpha: A Resource for Invasive Species Research.</title>
        <authorList>
            <person name="McCartney M.A."/>
            <person name="Auch B."/>
            <person name="Kono T."/>
            <person name="Mallez S."/>
            <person name="Zhang Y."/>
            <person name="Obille A."/>
            <person name="Becker A."/>
            <person name="Abrahante J.E."/>
            <person name="Garbe J."/>
            <person name="Badalamenti J.P."/>
            <person name="Herman A."/>
            <person name="Mangelson H."/>
            <person name="Liachko I."/>
            <person name="Sullivan S."/>
            <person name="Sone E.D."/>
            <person name="Koren S."/>
            <person name="Silverstein K.A.T."/>
            <person name="Beckman K.B."/>
            <person name="Gohl D.M."/>
        </authorList>
    </citation>
    <scope>NUCLEOTIDE SEQUENCE</scope>
    <source>
        <strain evidence="1">Duluth1</strain>
        <tissue evidence="1">Whole animal</tissue>
    </source>
</reference>
<name>A0A9D4KBN6_DREPO</name>
<keyword evidence="2" id="KW-1185">Reference proteome</keyword>